<keyword evidence="3" id="KW-0547">Nucleotide-binding</keyword>
<dbReference type="PANTHER" id="PTHR42711">
    <property type="entry name" value="ABC TRANSPORTER ATP-BINDING PROTEIN"/>
    <property type="match status" value="1"/>
</dbReference>
<accession>A0A401FHQ6</accession>
<keyword evidence="2" id="KW-0813">Transport</keyword>
<dbReference type="InterPro" id="IPR050763">
    <property type="entry name" value="ABC_transporter_ATP-binding"/>
</dbReference>
<dbReference type="GO" id="GO:0016887">
    <property type="term" value="F:ATP hydrolysis activity"/>
    <property type="evidence" value="ECO:0007669"/>
    <property type="project" value="InterPro"/>
</dbReference>
<feature type="domain" description="ABC transporter" evidence="5">
    <location>
        <begin position="20"/>
        <end position="127"/>
    </location>
</feature>
<protein>
    <submittedName>
        <fullName evidence="6">ABC transporter, ATP-binding protein</fullName>
    </submittedName>
</protein>
<evidence type="ECO:0000313" key="6">
    <source>
        <dbReference type="EMBL" id="GAY71877.1"/>
    </source>
</evidence>
<evidence type="ECO:0000259" key="5">
    <source>
        <dbReference type="Pfam" id="PF00005"/>
    </source>
</evidence>
<dbReference type="SUPFAM" id="SSF52540">
    <property type="entry name" value="P-loop containing nucleoside triphosphate hydrolases"/>
    <property type="match status" value="1"/>
</dbReference>
<dbReference type="EMBL" id="BEXA01000001">
    <property type="protein sequence ID" value="GAY71877.1"/>
    <property type="molecule type" value="Genomic_DNA"/>
</dbReference>
<comment type="similarity">
    <text evidence="1">Belongs to the ABC transporter superfamily.</text>
</comment>
<dbReference type="Proteomes" id="UP000286974">
    <property type="component" value="Unassembled WGS sequence"/>
</dbReference>
<keyword evidence="4 6" id="KW-0067">ATP-binding</keyword>
<dbReference type="Pfam" id="PF00005">
    <property type="entry name" value="ABC_tran"/>
    <property type="match status" value="1"/>
</dbReference>
<reference evidence="6 7" key="1">
    <citation type="submission" date="2017-11" db="EMBL/GenBank/DDBJ databases">
        <title>Draft Genome Sequence of Lactobacillus curieae NBRC 111893 isolated from Koso, a Japanese sugar-Vegetable Fermented Beverage.</title>
        <authorList>
            <person name="Chiou T.Y."/>
            <person name="Oshima K."/>
            <person name="Suda W."/>
            <person name="Hattori M."/>
            <person name="Takahashi T."/>
        </authorList>
    </citation>
    <scope>NUCLEOTIDE SEQUENCE [LARGE SCALE GENOMIC DNA]</scope>
    <source>
        <strain evidence="6 7">NBRC111893</strain>
    </source>
</reference>
<dbReference type="InterPro" id="IPR003439">
    <property type="entry name" value="ABC_transporter-like_ATP-bd"/>
</dbReference>
<proteinExistence type="inferred from homology"/>
<dbReference type="AlphaFoldDB" id="A0A401FHQ6"/>
<sequence length="137" mass="15271">MPDLMIEDLTKNYESKVAVNHVSMNIRSGHFVAFLGPNGAGKSTTVSMLTGLSRPTSGTIRFGSSQLNDSRYKQLFGVVFQNSTLDLELSVQQNLDLRAKMYPKIDHAWISRLIEDFSLADILKQSMALFQEANADE</sequence>
<keyword evidence="7" id="KW-1185">Reference proteome</keyword>
<evidence type="ECO:0000313" key="7">
    <source>
        <dbReference type="Proteomes" id="UP000286974"/>
    </source>
</evidence>
<dbReference type="Gene3D" id="3.40.50.300">
    <property type="entry name" value="P-loop containing nucleotide triphosphate hydrolases"/>
    <property type="match status" value="1"/>
</dbReference>
<gene>
    <name evidence="6" type="ORF">NBRC111893_23</name>
</gene>
<evidence type="ECO:0000256" key="2">
    <source>
        <dbReference type="ARBA" id="ARBA00022448"/>
    </source>
</evidence>
<dbReference type="PANTHER" id="PTHR42711:SF5">
    <property type="entry name" value="ABC TRANSPORTER ATP-BINDING PROTEIN NATA"/>
    <property type="match status" value="1"/>
</dbReference>
<evidence type="ECO:0000256" key="3">
    <source>
        <dbReference type="ARBA" id="ARBA00022741"/>
    </source>
</evidence>
<dbReference type="GO" id="GO:0005524">
    <property type="term" value="F:ATP binding"/>
    <property type="evidence" value="ECO:0007669"/>
    <property type="project" value="UniProtKB-KW"/>
</dbReference>
<dbReference type="InterPro" id="IPR027417">
    <property type="entry name" value="P-loop_NTPase"/>
</dbReference>
<evidence type="ECO:0000256" key="1">
    <source>
        <dbReference type="ARBA" id="ARBA00005417"/>
    </source>
</evidence>
<comment type="caution">
    <text evidence="6">The sequence shown here is derived from an EMBL/GenBank/DDBJ whole genome shotgun (WGS) entry which is preliminary data.</text>
</comment>
<organism evidence="6 7">
    <name type="scientific">Lentilactobacillus kosonis</name>
    <dbReference type="NCBI Taxonomy" id="2810561"/>
    <lineage>
        <taxon>Bacteria</taxon>
        <taxon>Bacillati</taxon>
        <taxon>Bacillota</taxon>
        <taxon>Bacilli</taxon>
        <taxon>Lactobacillales</taxon>
        <taxon>Lactobacillaceae</taxon>
        <taxon>Lentilactobacillus</taxon>
    </lineage>
</organism>
<evidence type="ECO:0000256" key="4">
    <source>
        <dbReference type="ARBA" id="ARBA00022840"/>
    </source>
</evidence>
<name>A0A401FHQ6_9LACO</name>